<dbReference type="EMBL" id="RHFK02000018">
    <property type="protein sequence ID" value="TWW61189.1"/>
    <property type="molecule type" value="Genomic_DNA"/>
</dbReference>
<dbReference type="AlphaFoldDB" id="A0A5C6N2E3"/>
<organism evidence="2 3">
    <name type="scientific">Takifugu flavidus</name>
    <name type="common">sansaifugu</name>
    <dbReference type="NCBI Taxonomy" id="433684"/>
    <lineage>
        <taxon>Eukaryota</taxon>
        <taxon>Metazoa</taxon>
        <taxon>Chordata</taxon>
        <taxon>Craniata</taxon>
        <taxon>Vertebrata</taxon>
        <taxon>Euteleostomi</taxon>
        <taxon>Actinopterygii</taxon>
        <taxon>Neopterygii</taxon>
        <taxon>Teleostei</taxon>
        <taxon>Neoteleostei</taxon>
        <taxon>Acanthomorphata</taxon>
        <taxon>Eupercaria</taxon>
        <taxon>Tetraodontiformes</taxon>
        <taxon>Tetradontoidea</taxon>
        <taxon>Tetraodontidae</taxon>
        <taxon>Takifugu</taxon>
    </lineage>
</organism>
<reference evidence="2 3" key="1">
    <citation type="submission" date="2019-04" db="EMBL/GenBank/DDBJ databases">
        <title>Chromosome genome assembly for Takifugu flavidus.</title>
        <authorList>
            <person name="Xiao S."/>
        </authorList>
    </citation>
    <scope>NUCLEOTIDE SEQUENCE [LARGE SCALE GENOMIC DNA]</scope>
    <source>
        <strain evidence="2">HTHZ2018</strain>
        <tissue evidence="2">Muscle</tissue>
    </source>
</reference>
<proteinExistence type="predicted"/>
<accession>A0A5C6N2E3</accession>
<feature type="region of interest" description="Disordered" evidence="1">
    <location>
        <begin position="1"/>
        <end position="42"/>
    </location>
</feature>
<protein>
    <submittedName>
        <fullName evidence="2">Uncharacterized protein</fullName>
    </submittedName>
</protein>
<evidence type="ECO:0000313" key="3">
    <source>
        <dbReference type="Proteomes" id="UP000324091"/>
    </source>
</evidence>
<evidence type="ECO:0000313" key="2">
    <source>
        <dbReference type="EMBL" id="TWW61189.1"/>
    </source>
</evidence>
<evidence type="ECO:0000256" key="1">
    <source>
        <dbReference type="SAM" id="MobiDB-lite"/>
    </source>
</evidence>
<keyword evidence="3" id="KW-1185">Reference proteome</keyword>
<gene>
    <name evidence="2" type="ORF">D4764_05G0012790</name>
</gene>
<sequence>GVELATEPLTHRTPGCCEDPDPGRRQQDRRSRFSQDPTSGCKASCTKAQELSVALSHEINVIAAAPSGGAKRRFSFTCREMASAASVCL</sequence>
<feature type="compositionally biased region" description="Basic and acidic residues" evidence="1">
    <location>
        <begin position="21"/>
        <end position="33"/>
    </location>
</feature>
<feature type="non-terminal residue" evidence="2">
    <location>
        <position position="1"/>
    </location>
</feature>
<dbReference type="Proteomes" id="UP000324091">
    <property type="component" value="Chromosome 5"/>
</dbReference>
<name>A0A5C6N2E3_9TELE</name>
<comment type="caution">
    <text evidence="2">The sequence shown here is derived from an EMBL/GenBank/DDBJ whole genome shotgun (WGS) entry which is preliminary data.</text>
</comment>